<evidence type="ECO:0000313" key="3">
    <source>
        <dbReference type="Proteomes" id="UP000272015"/>
    </source>
</evidence>
<keyword evidence="3" id="KW-1185">Reference proteome</keyword>
<dbReference type="EMBL" id="QZVS01000093">
    <property type="protein sequence ID" value="RJT86931.1"/>
    <property type="molecule type" value="Genomic_DNA"/>
</dbReference>
<evidence type="ECO:0000313" key="2">
    <source>
        <dbReference type="EMBL" id="RJT86931.1"/>
    </source>
</evidence>
<reference evidence="2 3" key="1">
    <citation type="submission" date="2018-09" db="EMBL/GenBank/DDBJ databases">
        <title>Novel species of Cryobacterium.</title>
        <authorList>
            <person name="Liu Q."/>
            <person name="Xin Y.-H."/>
        </authorList>
    </citation>
    <scope>NUCLEOTIDE SEQUENCE [LARGE SCALE GENOMIC DNA]</scope>
    <source>
        <strain evidence="2 3">Hh39</strain>
    </source>
</reference>
<organism evidence="2 3">
    <name type="scientific">Cryobacterium melibiosiphilum</name>
    <dbReference type="NCBI Taxonomy" id="995039"/>
    <lineage>
        <taxon>Bacteria</taxon>
        <taxon>Bacillati</taxon>
        <taxon>Actinomycetota</taxon>
        <taxon>Actinomycetes</taxon>
        <taxon>Micrococcales</taxon>
        <taxon>Microbacteriaceae</taxon>
        <taxon>Cryobacterium</taxon>
    </lineage>
</organism>
<proteinExistence type="predicted"/>
<sequence>MVFSGGGFFVWYGLFVASIPVTIVTAITAGWLVHLAERRHLRTPSPPVEHVAASPWTEF</sequence>
<dbReference type="Proteomes" id="UP000272015">
    <property type="component" value="Unassembled WGS sequence"/>
</dbReference>
<keyword evidence="1" id="KW-0472">Membrane</keyword>
<keyword evidence="1" id="KW-1133">Transmembrane helix</keyword>
<name>A0A3A5MDV7_9MICO</name>
<comment type="caution">
    <text evidence="2">The sequence shown here is derived from an EMBL/GenBank/DDBJ whole genome shotgun (WGS) entry which is preliminary data.</text>
</comment>
<evidence type="ECO:0000256" key="1">
    <source>
        <dbReference type="SAM" id="Phobius"/>
    </source>
</evidence>
<keyword evidence="1" id="KW-0812">Transmembrane</keyword>
<feature type="transmembrane region" description="Helical" evidence="1">
    <location>
        <begin position="12"/>
        <end position="33"/>
    </location>
</feature>
<protein>
    <submittedName>
        <fullName evidence="2">Uncharacterized protein</fullName>
    </submittedName>
</protein>
<accession>A0A3A5MDV7</accession>
<dbReference type="AlphaFoldDB" id="A0A3A5MDV7"/>
<gene>
    <name evidence="2" type="ORF">D6T64_17540</name>
</gene>